<dbReference type="InterPro" id="IPR002645">
    <property type="entry name" value="STAS_dom"/>
</dbReference>
<gene>
    <name evidence="2" type="ORF">FM069_14335</name>
</gene>
<dbReference type="OrthoDB" id="6899289at2"/>
<dbReference type="Pfam" id="PF13466">
    <property type="entry name" value="STAS_2"/>
    <property type="match status" value="1"/>
</dbReference>
<name>A0A553GWP8_9PSED</name>
<dbReference type="InterPro" id="IPR058548">
    <property type="entry name" value="MlaB-like_STAS"/>
</dbReference>
<sequence length="106" mass="11691">MLELRHDTHQDPALLALTGSLTIYEVRQAHDELRAALAGGQRQWRIDLAELEELDSAGAQLLLALQRHLLSLDGGLDVSNPTADVLELLELLHLQSLYPDVLPAQP</sequence>
<dbReference type="Gene3D" id="3.30.750.24">
    <property type="entry name" value="STAS domain"/>
    <property type="match status" value="1"/>
</dbReference>
<dbReference type="CDD" id="cd07043">
    <property type="entry name" value="STAS_anti-anti-sigma_factors"/>
    <property type="match status" value="1"/>
</dbReference>
<protein>
    <submittedName>
        <fullName evidence="2">STAS domain-containing protein</fullName>
    </submittedName>
</protein>
<dbReference type="EMBL" id="VJOY01000010">
    <property type="protein sequence ID" value="TRX73922.1"/>
    <property type="molecule type" value="Genomic_DNA"/>
</dbReference>
<dbReference type="PROSITE" id="PS50801">
    <property type="entry name" value="STAS"/>
    <property type="match status" value="1"/>
</dbReference>
<dbReference type="InterPro" id="IPR052746">
    <property type="entry name" value="MlaB_ABC_Transporter"/>
</dbReference>
<organism evidence="2 3">
    <name type="scientific">Pseudomonas mangiferae</name>
    <dbReference type="NCBI Taxonomy" id="2593654"/>
    <lineage>
        <taxon>Bacteria</taxon>
        <taxon>Pseudomonadati</taxon>
        <taxon>Pseudomonadota</taxon>
        <taxon>Gammaproteobacteria</taxon>
        <taxon>Pseudomonadales</taxon>
        <taxon>Pseudomonadaceae</taxon>
        <taxon>Pseudomonas</taxon>
    </lineage>
</organism>
<dbReference type="Proteomes" id="UP000315235">
    <property type="component" value="Unassembled WGS sequence"/>
</dbReference>
<dbReference type="PANTHER" id="PTHR35849">
    <property type="entry name" value="BLR2341 PROTEIN"/>
    <property type="match status" value="1"/>
</dbReference>
<evidence type="ECO:0000313" key="3">
    <source>
        <dbReference type="Proteomes" id="UP000315235"/>
    </source>
</evidence>
<dbReference type="PANTHER" id="PTHR35849:SF2">
    <property type="entry name" value="BLR2341 PROTEIN"/>
    <property type="match status" value="1"/>
</dbReference>
<dbReference type="RefSeq" id="WP_143489049.1">
    <property type="nucleotide sequence ID" value="NZ_VJOY01000010.1"/>
</dbReference>
<feature type="domain" description="STAS" evidence="1">
    <location>
        <begin position="2"/>
        <end position="106"/>
    </location>
</feature>
<comment type="caution">
    <text evidence="2">The sequence shown here is derived from an EMBL/GenBank/DDBJ whole genome shotgun (WGS) entry which is preliminary data.</text>
</comment>
<reference evidence="2 3" key="1">
    <citation type="submission" date="2019-07" db="EMBL/GenBank/DDBJ databases">
        <title>Pseudomonas mangiferae sp. nov., isolated from bark of mango tree in Thailand.</title>
        <authorList>
            <person name="Srisuk N."/>
            <person name="Anurat P."/>
        </authorList>
    </citation>
    <scope>NUCLEOTIDE SEQUENCE [LARGE SCALE GENOMIC DNA]</scope>
    <source>
        <strain evidence="2 3">DMKU_BBB3-04</strain>
    </source>
</reference>
<evidence type="ECO:0000313" key="2">
    <source>
        <dbReference type="EMBL" id="TRX73922.1"/>
    </source>
</evidence>
<dbReference type="SUPFAM" id="SSF52091">
    <property type="entry name" value="SpoIIaa-like"/>
    <property type="match status" value="1"/>
</dbReference>
<proteinExistence type="predicted"/>
<dbReference type="AlphaFoldDB" id="A0A553GWP8"/>
<accession>A0A553GWP8</accession>
<keyword evidence="3" id="KW-1185">Reference proteome</keyword>
<evidence type="ECO:0000259" key="1">
    <source>
        <dbReference type="PROSITE" id="PS50801"/>
    </source>
</evidence>
<dbReference type="InterPro" id="IPR036513">
    <property type="entry name" value="STAS_dom_sf"/>
</dbReference>